<dbReference type="Gene3D" id="1.20.120.550">
    <property type="entry name" value="Membrane associated eicosanoid/glutathione metabolism-like domain"/>
    <property type="match status" value="1"/>
</dbReference>
<name>A0A3B0WQ06_9ZZZZ</name>
<dbReference type="GO" id="GO:0016020">
    <property type="term" value="C:membrane"/>
    <property type="evidence" value="ECO:0007669"/>
    <property type="project" value="UniProtKB-SubCell"/>
</dbReference>
<dbReference type="InterPro" id="IPR023352">
    <property type="entry name" value="MAPEG-like_dom_sf"/>
</dbReference>
<dbReference type="SUPFAM" id="SSF161084">
    <property type="entry name" value="MAPEG domain-like"/>
    <property type="match status" value="1"/>
</dbReference>
<reference evidence="6" key="1">
    <citation type="submission" date="2018-06" db="EMBL/GenBank/DDBJ databases">
        <authorList>
            <person name="Zhirakovskaya E."/>
        </authorList>
    </citation>
    <scope>NUCLEOTIDE SEQUENCE</scope>
</reference>
<keyword evidence="2 5" id="KW-0812">Transmembrane</keyword>
<protein>
    <recommendedName>
        <fullName evidence="7">MAPEG family protein</fullName>
    </recommendedName>
</protein>
<dbReference type="InterPro" id="IPR001129">
    <property type="entry name" value="Membr-assoc_MAPEG"/>
</dbReference>
<dbReference type="AlphaFoldDB" id="A0A3B0WQ06"/>
<sequence>MNQFSLIYPMLAMVVLTFTVLIMLFKNRVQSVLKGEISPFYYKRYQGEGDPDKSLKLSQHVANIFEAPTLFYVVCLAAMIISEQSMLFLSLAWIYVSMHAAHAYIHIGSNKLKRRIVIYFTGWLVLLLMWACLVIKIDLLS</sequence>
<organism evidence="6">
    <name type="scientific">hydrothermal vent metagenome</name>
    <dbReference type="NCBI Taxonomy" id="652676"/>
    <lineage>
        <taxon>unclassified sequences</taxon>
        <taxon>metagenomes</taxon>
        <taxon>ecological metagenomes</taxon>
    </lineage>
</organism>
<evidence type="ECO:0000256" key="4">
    <source>
        <dbReference type="ARBA" id="ARBA00023136"/>
    </source>
</evidence>
<feature type="transmembrane region" description="Helical" evidence="5">
    <location>
        <begin position="117"/>
        <end position="137"/>
    </location>
</feature>
<gene>
    <name evidence="6" type="ORF">MNBD_GAMMA05-837</name>
</gene>
<evidence type="ECO:0000256" key="2">
    <source>
        <dbReference type="ARBA" id="ARBA00022692"/>
    </source>
</evidence>
<evidence type="ECO:0000256" key="3">
    <source>
        <dbReference type="ARBA" id="ARBA00022989"/>
    </source>
</evidence>
<evidence type="ECO:0000313" key="6">
    <source>
        <dbReference type="EMBL" id="VAW51329.1"/>
    </source>
</evidence>
<evidence type="ECO:0000256" key="5">
    <source>
        <dbReference type="SAM" id="Phobius"/>
    </source>
</evidence>
<proteinExistence type="predicted"/>
<comment type="subcellular location">
    <subcellularLocation>
        <location evidence="1">Membrane</location>
    </subcellularLocation>
</comment>
<dbReference type="Pfam" id="PF01124">
    <property type="entry name" value="MAPEG"/>
    <property type="match status" value="1"/>
</dbReference>
<evidence type="ECO:0000256" key="1">
    <source>
        <dbReference type="ARBA" id="ARBA00004370"/>
    </source>
</evidence>
<keyword evidence="4 5" id="KW-0472">Membrane</keyword>
<feature type="transmembrane region" description="Helical" evidence="5">
    <location>
        <begin position="6"/>
        <end position="25"/>
    </location>
</feature>
<accession>A0A3B0WQ06</accession>
<feature type="transmembrane region" description="Helical" evidence="5">
    <location>
        <begin position="87"/>
        <end position="105"/>
    </location>
</feature>
<dbReference type="EMBL" id="UOFE01000015">
    <property type="protein sequence ID" value="VAW51329.1"/>
    <property type="molecule type" value="Genomic_DNA"/>
</dbReference>
<evidence type="ECO:0008006" key="7">
    <source>
        <dbReference type="Google" id="ProtNLM"/>
    </source>
</evidence>
<feature type="transmembrane region" description="Helical" evidence="5">
    <location>
        <begin position="61"/>
        <end position="81"/>
    </location>
</feature>
<keyword evidence="3 5" id="KW-1133">Transmembrane helix</keyword>